<feature type="region of interest" description="Disordered" evidence="1">
    <location>
        <begin position="467"/>
        <end position="487"/>
    </location>
</feature>
<comment type="caution">
    <text evidence="3">The sequence shown here is derived from an EMBL/GenBank/DDBJ whole genome shotgun (WGS) entry which is preliminary data.</text>
</comment>
<dbReference type="EMBL" id="CAICTM010001028">
    <property type="protein sequence ID" value="CAB9519606.1"/>
    <property type="molecule type" value="Genomic_DNA"/>
</dbReference>
<accession>A0A9N8EDT3</accession>
<feature type="compositionally biased region" description="Basic residues" evidence="1">
    <location>
        <begin position="470"/>
        <end position="479"/>
    </location>
</feature>
<reference evidence="3" key="1">
    <citation type="submission" date="2020-06" db="EMBL/GenBank/DDBJ databases">
        <authorList>
            <consortium name="Plant Systems Biology data submission"/>
        </authorList>
    </citation>
    <scope>NUCLEOTIDE SEQUENCE</scope>
    <source>
        <strain evidence="3">D6</strain>
    </source>
</reference>
<keyword evidence="2" id="KW-0812">Transmembrane</keyword>
<organism evidence="3 4">
    <name type="scientific">Seminavis robusta</name>
    <dbReference type="NCBI Taxonomy" id="568900"/>
    <lineage>
        <taxon>Eukaryota</taxon>
        <taxon>Sar</taxon>
        <taxon>Stramenopiles</taxon>
        <taxon>Ochrophyta</taxon>
        <taxon>Bacillariophyta</taxon>
        <taxon>Bacillariophyceae</taxon>
        <taxon>Bacillariophycidae</taxon>
        <taxon>Naviculales</taxon>
        <taxon>Naviculaceae</taxon>
        <taxon>Seminavis</taxon>
    </lineage>
</organism>
<feature type="compositionally biased region" description="Polar residues" evidence="1">
    <location>
        <begin position="750"/>
        <end position="765"/>
    </location>
</feature>
<name>A0A9N8EDT3_9STRA</name>
<sequence>MPPSPSWPPGTYVCYQTCVKPQYSLRRQLLLSFGATGVITTSLVILMACLCVLSTGRVVQENARAFISREVISSISNSSQYAAESFSQELDHLRGTVSLIVEIVRDRIVGYPNDGWENDTHVPFRNLQGQQKYPLKSPLLPRDWMVTPNIHWNNYQEHVQELFDLLQKQHMAPSHGKPMLSTESAAFVFPGNCDPTVTDTNHPAYYPNCTQANNNAQTGGVVKPTRTLKGLEQPAADIGVLLKPIWESRPDLMMVSVHFVNEGAGAMVQFPSFAHAKNDQAYQSIGCDWLHENKNPLTGRPFLTQNQTARNCHPKGTWVSSREFNAMETPFCRDQALHPHVTRFFGPVVDDFFTKGAFSIDPEEDDDLFFWVMHIGRAIFDRYSGEFIGCVAVHVLINRWTELIVDTLAVQNYSSGALVNMKDGIVVAGGDWSWYESRTPVHVTDVKDVIGTPQFYEDLKAGIERSRREHANKKKKHKKKDGEKKGAPKEIIATAVVECTSGRVMSASALPGTDFIYVQAVTEEVFDVIDQLKYDIDQDVIYSTLVGLLIGGIGMVVLLTIVWIESLVVTRPLNWIQKISWSIVNHKDSKARQSLRIDDPEEVSTDGSNSADNKSDDMSVQSVSFSWLKWTPQTEISELVKEFKKMIRGFSGAGKASTVAKPTTHEIRNLLVWQSDFQRLYSMAKGTTTPSAGQQSARFSNLTQLSEGTLNHSVANLDVDSDSDSGDEAAPPAENEGTASSNKQAEDASSEVSDTNDCYRSQEMSRATDPDEPGVSAISGEDSSRASSTEYLFRSAKREPAGSPEKPLALPQPALNADKSGTTAATTISFVSHGPPSINGWKNQGRNLHPQHKKQHVHDTSEPCIPTDSPLYRWILILFVVPMIVTNAIIAITATRRIGVVLPRWIEDVEQASWRIQSESMSVSARFASIYAEAILATPVRDLFVMNRVAGWIFTDALDLEADGFVEVTSGSEECKEYESSCPWNSGDNWFKNAPCDCAWEEPSAEVCYAFDEVTPLEQRGTRWMQKLFYSGKRHDADEMTGTRVASSFPMVDTSAANTSWWDDLAQLPGAHKGSKSSGYETTYDRVRGLSALSIMIFPMYNAKTSLKYSGEHYLFGAFLGFEADGMFAGWDGCKHSSPYYPQFQSTEANQAFRLNASLCPESSWGYDARCRGWYVTGKELAQAENVTSLYIAPPYDFAGVPVEQKASSVTQAIVDPRSGEHIGQSLVDFLHFEVLNFLAQHEEDSFHFVITPTEDAFGSDTVFAHGLGSLNARATIGDMVLPYDDVNSTNRMRFDEIVDDMKQDNSCFQNFTRTTIETAEDGTVVAGEEMIWLAYNPVHVRALDAVQCDDYGRGLHVSQSMVYGIGLGRTKESLERPFIAFKEDAHEPLTRNVCVYLAMTILISLLATSVACRISVAVSRPIVNLLSVVRQINAGKIDEDIAPLFGGSREVNQVYTSFAKLYKIVRVSNGAFFSKNLHWACHFVRDALKLFTKIDDRKAIAIASGNLGSTLLAINCSRPREGRCSCLVVDSVCCVKEAFLHFERSVGSGTEDFQTAPDMFMKVEFAEQLADRLFNRGMYFLLSKEDPCAGDNFETQGLEDLMKVQALDLDVLEYWIHNGMLKQKTSILFDRLLRRLHGLCVLMENDISQDIWDPKSLAYDCHRLLTASWDQPGEPLFEEFTQIGRLQQLEGALINMQLQKHQETDAARIAMRMLVEDEFIDDGAFQHAADAVLQFTSQEVPSDLSWSLLSKASAQRDIRDMLKSCKQTCVRTQKCVYFCLELSEARHLSSPDLRHRLLSLYDSHCRDDDFFGLVASDGRNPFMSGNNIIQLDMECKQQRQGEQRRGIESALDALGQDPVWKSAPSAAKMLSSAGSVEFRFKAPPSCKALTTALEKVVASEASSIYDSYIVYVTDGPKRNWDWKVLQSLKSRIEEINAKRKGDIHLILLDLEEQPEAAPEAEHGKATTASACRSLCRVSRGSAYIRAPLSGLEEGFAALKSSLSNAYRGTACSNTLLSSITMEKF</sequence>
<feature type="region of interest" description="Disordered" evidence="1">
    <location>
        <begin position="594"/>
        <end position="617"/>
    </location>
</feature>
<dbReference type="OrthoDB" id="41390at2759"/>
<keyword evidence="4" id="KW-1185">Reference proteome</keyword>
<dbReference type="Proteomes" id="UP001153069">
    <property type="component" value="Unassembled WGS sequence"/>
</dbReference>
<evidence type="ECO:0000256" key="2">
    <source>
        <dbReference type="SAM" id="Phobius"/>
    </source>
</evidence>
<evidence type="ECO:0000313" key="3">
    <source>
        <dbReference type="EMBL" id="CAB9519606.1"/>
    </source>
</evidence>
<evidence type="ECO:0000256" key="1">
    <source>
        <dbReference type="SAM" id="MobiDB-lite"/>
    </source>
</evidence>
<protein>
    <submittedName>
        <fullName evidence="3">Uncharacterized protein</fullName>
    </submittedName>
</protein>
<evidence type="ECO:0000313" key="4">
    <source>
        <dbReference type="Proteomes" id="UP001153069"/>
    </source>
</evidence>
<feature type="transmembrane region" description="Helical" evidence="2">
    <location>
        <begin position="540"/>
        <end position="564"/>
    </location>
</feature>
<proteinExistence type="predicted"/>
<keyword evidence="2" id="KW-0472">Membrane</keyword>
<feature type="compositionally biased region" description="Polar residues" evidence="1">
    <location>
        <begin position="605"/>
        <end position="617"/>
    </location>
</feature>
<gene>
    <name evidence="3" type="ORF">SEMRO_1030_G233370.1</name>
</gene>
<keyword evidence="2" id="KW-1133">Transmembrane helix</keyword>
<feature type="transmembrane region" description="Helical" evidence="2">
    <location>
        <begin position="29"/>
        <end position="53"/>
    </location>
</feature>
<feature type="region of interest" description="Disordered" evidence="1">
    <location>
        <begin position="716"/>
        <end position="819"/>
    </location>
</feature>